<dbReference type="NCBIfam" id="TIGR01695">
    <property type="entry name" value="murJ_mviN"/>
    <property type="match status" value="1"/>
</dbReference>
<dbReference type="CDD" id="cd13123">
    <property type="entry name" value="MATE_MurJ_like"/>
    <property type="match status" value="1"/>
</dbReference>
<dbReference type="Proteomes" id="UP000178377">
    <property type="component" value="Unassembled WGS sequence"/>
</dbReference>
<comment type="caution">
    <text evidence="10">The sequence shown here is derived from an EMBL/GenBank/DDBJ whole genome shotgun (WGS) entry which is preliminary data.</text>
</comment>
<keyword evidence="2 8" id="KW-1003">Cell membrane</keyword>
<keyword evidence="4 8" id="KW-0133">Cell shape</keyword>
<keyword evidence="8 9" id="KW-0813">Transport</keyword>
<evidence type="ECO:0000256" key="3">
    <source>
        <dbReference type="ARBA" id="ARBA00022692"/>
    </source>
</evidence>
<feature type="transmembrane region" description="Helical" evidence="8">
    <location>
        <begin position="275"/>
        <end position="294"/>
    </location>
</feature>
<dbReference type="GO" id="GO:0071555">
    <property type="term" value="P:cell wall organization"/>
    <property type="evidence" value="ECO:0007669"/>
    <property type="project" value="UniProtKB-UniRule"/>
</dbReference>
<dbReference type="PANTHER" id="PTHR47019:SF1">
    <property type="entry name" value="LIPID II FLIPPASE MURJ"/>
    <property type="match status" value="1"/>
</dbReference>
<feature type="transmembrane region" description="Helical" evidence="8">
    <location>
        <begin position="246"/>
        <end position="269"/>
    </location>
</feature>
<keyword evidence="3 8" id="KW-0812">Transmembrane</keyword>
<reference evidence="10 11" key="1">
    <citation type="journal article" date="2016" name="Nat. Commun.">
        <title>Thousands of microbial genomes shed light on interconnected biogeochemical processes in an aquifer system.</title>
        <authorList>
            <person name="Anantharaman K."/>
            <person name="Brown C.T."/>
            <person name="Hug L.A."/>
            <person name="Sharon I."/>
            <person name="Castelle C.J."/>
            <person name="Probst A.J."/>
            <person name="Thomas B.C."/>
            <person name="Singh A."/>
            <person name="Wilkins M.J."/>
            <person name="Karaoz U."/>
            <person name="Brodie E.L."/>
            <person name="Williams K.H."/>
            <person name="Hubbard S.S."/>
            <person name="Banfield J.F."/>
        </authorList>
    </citation>
    <scope>NUCLEOTIDE SEQUENCE [LARGE SCALE GENOMIC DNA]</scope>
</reference>
<dbReference type="HAMAP" id="MF_02078">
    <property type="entry name" value="MurJ_MviN"/>
    <property type="match status" value="1"/>
</dbReference>
<comment type="pathway">
    <text evidence="8">Cell wall biogenesis; peptidoglycan biosynthesis.</text>
</comment>
<dbReference type="InterPro" id="IPR051050">
    <property type="entry name" value="Lipid_II_flippase_MurJ/MviN"/>
</dbReference>
<feature type="transmembrane region" description="Helical" evidence="8">
    <location>
        <begin position="187"/>
        <end position="210"/>
    </location>
</feature>
<keyword evidence="6 8" id="KW-1133">Transmembrane helix</keyword>
<feature type="transmembrane region" description="Helical" evidence="8">
    <location>
        <begin position="479"/>
        <end position="503"/>
    </location>
</feature>
<feature type="transmembrane region" description="Helical" evidence="8">
    <location>
        <begin position="131"/>
        <end position="153"/>
    </location>
</feature>
<dbReference type="GO" id="GO:0015648">
    <property type="term" value="F:lipid-linked peptidoglycan transporter activity"/>
    <property type="evidence" value="ECO:0007669"/>
    <property type="project" value="UniProtKB-UniRule"/>
</dbReference>
<proteinExistence type="inferred from homology"/>
<dbReference type="EMBL" id="MFEO01000017">
    <property type="protein sequence ID" value="OGE89724.1"/>
    <property type="molecule type" value="Genomic_DNA"/>
</dbReference>
<feature type="transmembrane region" description="Helical" evidence="8">
    <location>
        <begin position="96"/>
        <end position="119"/>
    </location>
</feature>
<dbReference type="PIRSF" id="PIRSF002869">
    <property type="entry name" value="MviN"/>
    <property type="match status" value="1"/>
</dbReference>
<comment type="function">
    <text evidence="8 9">Involved in peptidoglycan biosynthesis. Transports lipid-linked peptidoglycan precursors from the inner to the outer leaflet of the cytoplasmic membrane.</text>
</comment>
<feature type="transmembrane region" description="Helical" evidence="8">
    <location>
        <begin position="315"/>
        <end position="334"/>
    </location>
</feature>
<evidence type="ECO:0000313" key="11">
    <source>
        <dbReference type="Proteomes" id="UP000178377"/>
    </source>
</evidence>
<evidence type="ECO:0000256" key="8">
    <source>
        <dbReference type="HAMAP-Rule" id="MF_02078"/>
    </source>
</evidence>
<dbReference type="UniPathway" id="UPA00219"/>
<protein>
    <recommendedName>
        <fullName evidence="8">Probable lipid II flippase MurJ</fullName>
    </recommendedName>
</protein>
<dbReference type="Pfam" id="PF03023">
    <property type="entry name" value="MurJ"/>
    <property type="match status" value="1"/>
</dbReference>
<evidence type="ECO:0000256" key="5">
    <source>
        <dbReference type="ARBA" id="ARBA00022984"/>
    </source>
</evidence>
<comment type="subcellular location">
    <subcellularLocation>
        <location evidence="1 8">Cell membrane</location>
        <topology evidence="1 8">Multi-pass membrane protein</topology>
    </subcellularLocation>
</comment>
<sequence length="532" mass="57341">MKRTDQIALSTATILIAVFSLLSRAAGLLRDRLLAARFGAGDALDVYTASFRVPDFLYNLLILGTLSAAFIPVFTEYVRRDRDEAWAVARTILNTTIAVMGALAVILMFFSPILVALLVPGFPPAKQALTVTLTRVMLLTPLLFSVSSVFSSVLNSFRRFLLVASLPVIYNLAIIGGILFLEPRFGLIGLAWGVVAGAILHMSLQIPAVLRLGFRFSLGWDLQHPGVRRVIRTFVPRVFGMDLGQISFFISSIIGSMLASGSVAVYSLAFNLESVPIGIIAIAFATVAFTLLSEAAASEDKEKFRQILQSNFSQILFLIVPMGILMVVLRAQIVRIVLGSGHFSWDDTLRTIEALGYFGISLFAQSLVPLLSRAFYAMKNTIIPVVCGLTAAGINIVAALLLVPHYQVAGLALAFSIGSLANLILLFVTFEMKYGNIVDAPLFLKLEKIAVAAVLAGIAAYAGLYIIEPFVATSTVIGLLIQAVGASLAGGGAYLLAGMLLGISESRHLASNMKVWMNRLRLAFARFPGLFQ</sequence>
<dbReference type="PRINTS" id="PR01806">
    <property type="entry name" value="VIRFACTRMVIN"/>
</dbReference>
<evidence type="ECO:0000256" key="2">
    <source>
        <dbReference type="ARBA" id="ARBA00022475"/>
    </source>
</evidence>
<dbReference type="InterPro" id="IPR004268">
    <property type="entry name" value="MurJ"/>
</dbReference>
<accession>A0A1F5PIU4</accession>
<dbReference type="STRING" id="1817828.A2722_03480"/>
<keyword evidence="5 8" id="KW-0573">Peptidoglycan synthesis</keyword>
<dbReference type="GO" id="GO:0034204">
    <property type="term" value="P:lipid translocation"/>
    <property type="evidence" value="ECO:0007669"/>
    <property type="project" value="TreeGrafter"/>
</dbReference>
<feature type="transmembrane region" description="Helical" evidence="8">
    <location>
        <begin position="449"/>
        <end position="467"/>
    </location>
</feature>
<feature type="transmembrane region" description="Helical" evidence="8">
    <location>
        <begin position="408"/>
        <end position="428"/>
    </location>
</feature>
<dbReference type="PANTHER" id="PTHR47019">
    <property type="entry name" value="LIPID II FLIPPASE MURJ"/>
    <property type="match status" value="1"/>
</dbReference>
<organism evidence="10 11">
    <name type="scientific">Candidatus Doudnabacteria bacterium RIFCSPHIGHO2_01_FULL_50_11</name>
    <dbReference type="NCBI Taxonomy" id="1817828"/>
    <lineage>
        <taxon>Bacteria</taxon>
        <taxon>Candidatus Doudnaibacteriota</taxon>
    </lineage>
</organism>
<gene>
    <name evidence="8" type="primary">murJ</name>
    <name evidence="10" type="ORF">A2722_03480</name>
</gene>
<evidence type="ECO:0000256" key="1">
    <source>
        <dbReference type="ARBA" id="ARBA00004651"/>
    </source>
</evidence>
<evidence type="ECO:0000256" key="4">
    <source>
        <dbReference type="ARBA" id="ARBA00022960"/>
    </source>
</evidence>
<evidence type="ECO:0000313" key="10">
    <source>
        <dbReference type="EMBL" id="OGE89724.1"/>
    </source>
</evidence>
<evidence type="ECO:0000256" key="6">
    <source>
        <dbReference type="ARBA" id="ARBA00022989"/>
    </source>
</evidence>
<keyword evidence="8 9" id="KW-0961">Cell wall biogenesis/degradation</keyword>
<feature type="transmembrane region" description="Helical" evidence="8">
    <location>
        <begin position="382"/>
        <end position="402"/>
    </location>
</feature>
<dbReference type="GO" id="GO:0009252">
    <property type="term" value="P:peptidoglycan biosynthetic process"/>
    <property type="evidence" value="ECO:0007669"/>
    <property type="project" value="UniProtKB-UniRule"/>
</dbReference>
<feature type="transmembrane region" description="Helical" evidence="8">
    <location>
        <begin position="160"/>
        <end position="181"/>
    </location>
</feature>
<dbReference type="AlphaFoldDB" id="A0A1F5PIU4"/>
<dbReference type="GO" id="GO:0008360">
    <property type="term" value="P:regulation of cell shape"/>
    <property type="evidence" value="ECO:0007669"/>
    <property type="project" value="UniProtKB-UniRule"/>
</dbReference>
<comment type="similarity">
    <text evidence="8 9">Belongs to the MurJ/MviN family.</text>
</comment>
<feature type="transmembrane region" description="Helical" evidence="8">
    <location>
        <begin position="56"/>
        <end position="75"/>
    </location>
</feature>
<keyword evidence="7 8" id="KW-0472">Membrane</keyword>
<dbReference type="GO" id="GO:0005886">
    <property type="term" value="C:plasma membrane"/>
    <property type="evidence" value="ECO:0007669"/>
    <property type="project" value="UniProtKB-SubCell"/>
</dbReference>
<name>A0A1F5PIU4_9BACT</name>
<evidence type="ECO:0000256" key="7">
    <source>
        <dbReference type="ARBA" id="ARBA00023136"/>
    </source>
</evidence>
<evidence type="ECO:0000256" key="9">
    <source>
        <dbReference type="PIRNR" id="PIRNR002869"/>
    </source>
</evidence>
<feature type="transmembrane region" description="Helical" evidence="8">
    <location>
        <begin position="354"/>
        <end position="375"/>
    </location>
</feature>